<dbReference type="InterPro" id="IPR009030">
    <property type="entry name" value="Growth_fac_rcpt_cys_sf"/>
</dbReference>
<reference evidence="1 2" key="1">
    <citation type="submission" date="2012-10" db="EMBL/GenBank/DDBJ databases">
        <authorList>
            <person name="Zafar N."/>
            <person name="Inman J."/>
            <person name="Hall N."/>
            <person name="Lorenzi H."/>
            <person name="Caler E."/>
        </authorList>
    </citation>
    <scope>NUCLEOTIDE SEQUENCE [LARGE SCALE GENOMIC DNA]</scope>
    <source>
        <strain evidence="1 2">IP1</strain>
    </source>
</reference>
<proteinExistence type="predicted"/>
<dbReference type="Proteomes" id="UP000014680">
    <property type="component" value="Unassembled WGS sequence"/>
</dbReference>
<dbReference type="KEGG" id="eiv:EIN_300290"/>
<dbReference type="OrthoDB" id="28704at2759"/>
<dbReference type="AlphaFoldDB" id="A0A0A1U6L0"/>
<dbReference type="EMBL" id="KB206538">
    <property type="protein sequence ID" value="ELP89950.1"/>
    <property type="molecule type" value="Genomic_DNA"/>
</dbReference>
<dbReference type="RefSeq" id="XP_004256721.1">
    <property type="nucleotide sequence ID" value="XM_004256673.1"/>
</dbReference>
<dbReference type="VEuPathDB" id="AmoebaDB:EIN_300290"/>
<keyword evidence="2" id="KW-1185">Reference proteome</keyword>
<evidence type="ECO:0000313" key="1">
    <source>
        <dbReference type="EMBL" id="ELP89950.1"/>
    </source>
</evidence>
<sequence>MSCFDLIPNCQLCEYNNENKLCTKCYAPYIIDNDKFMCVLAYSNTTHFNSETLKSDVNNVVDGKCIFKQDESCFDYSLKTCDNCSKNVITTNVNCSIESICKYQLTQNDKTSCLIFKNDTQEGIKVNNCKYTQNEFCYLVNDGFYTTLNINGETISCDNAKICQVIDGDKIDISCKSEFVLKLNMLCSQDTNCVNNSGTVCTTCQQNHHIAKGGCVSNDNEYGKCVSTDSINCKEFVSGVCTQCDDDHYKDTTGCLPKQEKYPDCEYVSVVMSSCLECNKSYLLVDNSLKKTTDNCMLRSSKWCLRCSDGDYIMNSFCVRCEYSCTQCSNLTYCTKCDAYSYTKNGKCFEINKILSTCDVMMSTYEGCILCKDGYMR</sequence>
<evidence type="ECO:0000313" key="2">
    <source>
        <dbReference type="Proteomes" id="UP000014680"/>
    </source>
</evidence>
<name>A0A0A1U6L0_ENTIV</name>
<organism evidence="1 2">
    <name type="scientific">Entamoeba invadens IP1</name>
    <dbReference type="NCBI Taxonomy" id="370355"/>
    <lineage>
        <taxon>Eukaryota</taxon>
        <taxon>Amoebozoa</taxon>
        <taxon>Evosea</taxon>
        <taxon>Archamoebae</taxon>
        <taxon>Mastigamoebida</taxon>
        <taxon>Entamoebidae</taxon>
        <taxon>Entamoeba</taxon>
    </lineage>
</organism>
<accession>A0A0A1U6L0</accession>
<protein>
    <submittedName>
        <fullName evidence="1">Uncharacterized protein</fullName>
    </submittedName>
</protein>
<dbReference type="GeneID" id="14888956"/>
<gene>
    <name evidence="1" type="ORF">EIN_300290</name>
</gene>
<dbReference type="SUPFAM" id="SSF57184">
    <property type="entry name" value="Growth factor receptor domain"/>
    <property type="match status" value="1"/>
</dbReference>